<dbReference type="InterPro" id="IPR002625">
    <property type="entry name" value="Smr_dom"/>
</dbReference>
<dbReference type="RefSeq" id="WP_179299638.1">
    <property type="nucleotide sequence ID" value="NZ_MQWD01000001.1"/>
</dbReference>
<dbReference type="InterPro" id="IPR036063">
    <property type="entry name" value="Smr_dom_sf"/>
</dbReference>
<comment type="caution">
    <text evidence="2">The sequence shown here is derived from an EMBL/GenBank/DDBJ whole genome shotgun (WGS) entry which is preliminary data.</text>
</comment>
<evidence type="ECO:0000313" key="2">
    <source>
        <dbReference type="EMBL" id="PAP77427.1"/>
    </source>
</evidence>
<sequence length="109" mass="11882">MPHPRLDDDGQTVILDLHGARIDEALRLAQSLVVQAARYGRSTVRLVHGSSTADRGADRTIKGTLHAALDRGDFDQHVTSDFRQDSVLILGIAPAPSPRPGRLRLADLR</sequence>
<dbReference type="SUPFAM" id="SSF160443">
    <property type="entry name" value="SMR domain-like"/>
    <property type="match status" value="1"/>
</dbReference>
<dbReference type="Pfam" id="PF01713">
    <property type="entry name" value="Smr"/>
    <property type="match status" value="1"/>
</dbReference>
<dbReference type="Proteomes" id="UP000216339">
    <property type="component" value="Unassembled WGS sequence"/>
</dbReference>
<keyword evidence="3" id="KW-1185">Reference proteome</keyword>
<dbReference type="Gene3D" id="3.30.1370.110">
    <property type="match status" value="1"/>
</dbReference>
<accession>A0A271J293</accession>
<reference evidence="2 3" key="1">
    <citation type="submission" date="2016-11" db="EMBL/GenBank/DDBJ databases">
        <title>Study of marine rhodopsin-containing bacteria.</title>
        <authorList>
            <person name="Yoshizawa S."/>
            <person name="Kumagai Y."/>
            <person name="Kogure K."/>
        </authorList>
    </citation>
    <scope>NUCLEOTIDE SEQUENCE [LARGE SCALE GENOMIC DNA]</scope>
    <source>
        <strain evidence="2 3">SAORIC-28</strain>
    </source>
</reference>
<gene>
    <name evidence="2" type="ORF">BSZ37_13760</name>
</gene>
<feature type="domain" description="Smr" evidence="1">
    <location>
        <begin position="15"/>
        <end position="70"/>
    </location>
</feature>
<dbReference type="AlphaFoldDB" id="A0A271J293"/>
<protein>
    <recommendedName>
        <fullName evidence="1">Smr domain-containing protein</fullName>
    </recommendedName>
</protein>
<dbReference type="EMBL" id="MQWD01000001">
    <property type="protein sequence ID" value="PAP77427.1"/>
    <property type="molecule type" value="Genomic_DNA"/>
</dbReference>
<evidence type="ECO:0000313" key="3">
    <source>
        <dbReference type="Proteomes" id="UP000216339"/>
    </source>
</evidence>
<organism evidence="2 3">
    <name type="scientific">Rubrivirga marina</name>
    <dbReference type="NCBI Taxonomy" id="1196024"/>
    <lineage>
        <taxon>Bacteria</taxon>
        <taxon>Pseudomonadati</taxon>
        <taxon>Rhodothermota</taxon>
        <taxon>Rhodothermia</taxon>
        <taxon>Rhodothermales</taxon>
        <taxon>Rubricoccaceae</taxon>
        <taxon>Rubrivirga</taxon>
    </lineage>
</organism>
<proteinExistence type="predicted"/>
<name>A0A271J293_9BACT</name>
<evidence type="ECO:0000259" key="1">
    <source>
        <dbReference type="Pfam" id="PF01713"/>
    </source>
</evidence>